<dbReference type="STRING" id="1781255.BH720_08565"/>
<keyword evidence="3" id="KW-0732">Signal</keyword>
<keyword evidence="6" id="KW-0406">Ion transport</keyword>
<feature type="domain" description="Calx-beta" evidence="8">
    <location>
        <begin position="815"/>
        <end position="914"/>
    </location>
</feature>
<dbReference type="Pfam" id="PF03160">
    <property type="entry name" value="Calx-beta"/>
    <property type="match status" value="5"/>
</dbReference>
<evidence type="ECO:0000256" key="6">
    <source>
        <dbReference type="ARBA" id="ARBA00023065"/>
    </source>
</evidence>
<reference evidence="9" key="1">
    <citation type="submission" date="2016-09" db="EMBL/GenBank/DDBJ databases">
        <title>Draft genome of thermotolerant cyanobacterium Desertifilum sp. strain IPPAS B-1220.</title>
        <authorList>
            <person name="Sinetova M.A."/>
            <person name="Bolakhan K."/>
            <person name="Zayadan B.K."/>
            <person name="Mironov K.S."/>
            <person name="Ustinova V."/>
            <person name="Kupriyanova E.V."/>
            <person name="Sidorov R.A."/>
            <person name="Skrypnik A.N."/>
            <person name="Gogoleva N.E."/>
            <person name="Gogolev Y.V."/>
            <person name="Los D.A."/>
        </authorList>
    </citation>
    <scope>NUCLEOTIDE SEQUENCE [LARGE SCALE GENOMIC DNA]</scope>
    <source>
        <strain evidence="9">IPPAS B-1220</strain>
    </source>
</reference>
<evidence type="ECO:0000256" key="4">
    <source>
        <dbReference type="ARBA" id="ARBA00022737"/>
    </source>
</evidence>
<keyword evidence="4" id="KW-0677">Repeat</keyword>
<dbReference type="EMBL" id="MJGC01000048">
    <property type="protein sequence ID" value="OEJ75558.1"/>
    <property type="molecule type" value="Genomic_DNA"/>
</dbReference>
<feature type="domain" description="Calx-beta" evidence="8">
    <location>
        <begin position="709"/>
        <end position="803"/>
    </location>
</feature>
<dbReference type="GO" id="GO:0016020">
    <property type="term" value="C:membrane"/>
    <property type="evidence" value="ECO:0007669"/>
    <property type="project" value="InterPro"/>
</dbReference>
<dbReference type="Pfam" id="PF17210">
    <property type="entry name" value="SdrD_B"/>
    <property type="match status" value="1"/>
</dbReference>
<comment type="caution">
    <text evidence="9">The sequence shown here is derived from an EMBL/GenBank/DDBJ whole genome shotgun (WGS) entry which is preliminary data.</text>
</comment>
<dbReference type="SUPFAM" id="SSF141072">
    <property type="entry name" value="CalX-like"/>
    <property type="match status" value="5"/>
</dbReference>
<accession>A0A1E5QLQ9</accession>
<evidence type="ECO:0000313" key="9">
    <source>
        <dbReference type="EMBL" id="OEJ75558.1"/>
    </source>
</evidence>
<evidence type="ECO:0000256" key="5">
    <source>
        <dbReference type="ARBA" id="ARBA00022837"/>
    </source>
</evidence>
<evidence type="ECO:0000259" key="8">
    <source>
        <dbReference type="SMART" id="SM00237"/>
    </source>
</evidence>
<dbReference type="Gene3D" id="2.60.40.2030">
    <property type="match status" value="5"/>
</dbReference>
<dbReference type="InterPro" id="IPR038081">
    <property type="entry name" value="CalX-like_sf"/>
</dbReference>
<dbReference type="GO" id="GO:0030001">
    <property type="term" value="P:metal ion transport"/>
    <property type="evidence" value="ECO:0007669"/>
    <property type="project" value="TreeGrafter"/>
</dbReference>
<feature type="compositionally biased region" description="Polar residues" evidence="7">
    <location>
        <begin position="1"/>
        <end position="21"/>
    </location>
</feature>
<dbReference type="InterPro" id="IPR025592">
    <property type="entry name" value="DUF4347"/>
</dbReference>
<dbReference type="GO" id="GO:0005576">
    <property type="term" value="C:extracellular region"/>
    <property type="evidence" value="ECO:0007669"/>
    <property type="project" value="UniProtKB-SubCell"/>
</dbReference>
<dbReference type="PANTHER" id="PTHR11878:SF65">
    <property type="entry name" value="NA_CA-EXCHANGE PROTEIN, ISOFORM G"/>
    <property type="match status" value="1"/>
</dbReference>
<evidence type="ECO:0000256" key="2">
    <source>
        <dbReference type="ARBA" id="ARBA00022525"/>
    </source>
</evidence>
<protein>
    <recommendedName>
        <fullName evidence="8">Calx-beta domain-containing protein</fullName>
    </recommendedName>
</protein>
<gene>
    <name evidence="9" type="ORF">BH720_08565</name>
</gene>
<dbReference type="Gene3D" id="2.60.40.10">
    <property type="entry name" value="Immunoglobulins"/>
    <property type="match status" value="1"/>
</dbReference>
<comment type="subcellular location">
    <subcellularLocation>
        <location evidence="1">Secreted</location>
    </subcellularLocation>
</comment>
<sequence length="1234" mass="131243">MTLSESVDLNSPSPLNQNPQFQVGGLDLPSTSSYHPNLGGMEEIPSPVFDLKSLGDPENFLLPTLSHSPFSLPPVVDAPNWQAEESMPGVDFSTQPGQAIVFIDAAVSDVAHLVSGVAPGAEVVVLDAQQDGVAQISQVLAGRTHVSSVHIVSFGQPGSLQLGNTLLDGTSLNAYQSAIASWKNALMTGADILLYGCDVAAGTVGLNFIQQLSQLTGADVAASINRTGNANLGGDWILEVQTGSIESPLAFEPKLMHAYQSVFDTFRINSVTVTEGDLGDVTNAVFTVSLDRTSTDVVSVVFQTNDVTAVSPEDYRAITRTLVFGSTETSRTVTVPVFGNNIVDADPERTFDVQLLSPSEGATIGVAQGSGTIIDDDELQIFIQNASITEGDTGTTDALVTVRLSQPINQAVTVTYSTSDGTATAGEDYEAVSGTLTFAPNQDTQTIRVPVIGDTVVEMNETFFVQLSNPSGNAVLGNEQATVTILEDDQLFLSVSNLTVTEGDTGTRNAVFTVSLTPGDLPVTVNYTTVAGTATAGTDFTPVTGSLTFAPGETEKQVTVQVIGDTVPEVNETFFLQLSNASGAALANEGRGTATIIDDDLLISGIKWDDRNNNQRRDPGEPGLAGVTIFLDLNDDGILDEGERVAVTDASGRYTFDNLVAGDYVVREIVPEGYIQTFPAENPGLDQDEPYRITLEPGEVEQNANFGNFLIPVPGIDIQGVTEIEGTNGTTDFNFVVRLSTPTIVPVTVTYTTADDTARAGQDYQATSGTLTFAPGETEKTITVPVIADNVIEPTERFFVRLTGAARGTITTNQAVGTILDDDLPAVRIGDVAVPEGNAGTTNAIFTVQLDRPGIVPVTLNYTTEDGTARAGEDYQAVSGSLSFAPGETQKTIAVPVIGDTRIEPDETFFVVLSNVTEAVVRDSRAIGTIINDDFSTPVSPPPSPSPVPAPAPPVDPTPPTAPPPPPPPPPPEPPPFAPPPPAIIDRTLFLPLDRFNVFFGAQGRLGGVNLQDPARLLFDESYYLALNPAVAQEVNRGNFRSGFDHYLQFGQFEGRDPSPLFNTSFYLSQNPQVADAIAQGQMPSAFSHFIQFGIFEGRDPSALFSNAEYVAQNPAVRDAIVQGSFASGIQHYLQFGQFEGREPRLQLFDEAFYLNANPAVAEAVSRGAFTSGFQHYILFGQSEGRDPSPLFSESFYRSQYPAVAQVIAQGGFRSGFEHYLLFGRAEGRLPRPA</sequence>
<feature type="compositionally biased region" description="Pro residues" evidence="7">
    <location>
        <begin position="939"/>
        <end position="981"/>
    </location>
</feature>
<name>A0A1E5QLQ9_9CYAN</name>
<evidence type="ECO:0000256" key="7">
    <source>
        <dbReference type="SAM" id="MobiDB-lite"/>
    </source>
</evidence>
<dbReference type="InterPro" id="IPR003644">
    <property type="entry name" value="Calx_beta"/>
</dbReference>
<evidence type="ECO:0000256" key="3">
    <source>
        <dbReference type="ARBA" id="ARBA00022729"/>
    </source>
</evidence>
<dbReference type="InterPro" id="IPR033764">
    <property type="entry name" value="Sdr_B"/>
</dbReference>
<feature type="region of interest" description="Disordered" evidence="7">
    <location>
        <begin position="1"/>
        <end position="26"/>
    </location>
</feature>
<dbReference type="AlphaFoldDB" id="A0A1E5QLQ9"/>
<keyword evidence="5" id="KW-0106">Calcium</keyword>
<dbReference type="SUPFAM" id="SSF117074">
    <property type="entry name" value="Hypothetical protein PA1324"/>
    <property type="match status" value="1"/>
</dbReference>
<dbReference type="InterPro" id="IPR051171">
    <property type="entry name" value="CaCA"/>
</dbReference>
<dbReference type="InterPro" id="IPR013783">
    <property type="entry name" value="Ig-like_fold"/>
</dbReference>
<feature type="domain" description="Calx-beta" evidence="8">
    <location>
        <begin position="369"/>
        <end position="468"/>
    </location>
</feature>
<organism evidence="9">
    <name type="scientific">Desertifilum tharense IPPAS B-1220</name>
    <dbReference type="NCBI Taxonomy" id="1781255"/>
    <lineage>
        <taxon>Bacteria</taxon>
        <taxon>Bacillati</taxon>
        <taxon>Cyanobacteriota</taxon>
        <taxon>Cyanophyceae</taxon>
        <taxon>Desertifilales</taxon>
        <taxon>Desertifilaceae</taxon>
        <taxon>Desertifilum</taxon>
    </lineage>
</organism>
<feature type="region of interest" description="Disordered" evidence="7">
    <location>
        <begin position="932"/>
        <end position="981"/>
    </location>
</feature>
<keyword evidence="2" id="KW-0964">Secreted</keyword>
<proteinExistence type="predicted"/>
<dbReference type="GO" id="GO:0007154">
    <property type="term" value="P:cell communication"/>
    <property type="evidence" value="ECO:0007669"/>
    <property type="project" value="InterPro"/>
</dbReference>
<dbReference type="Pfam" id="PF14252">
    <property type="entry name" value="DUF4347"/>
    <property type="match status" value="1"/>
</dbReference>
<dbReference type="SMART" id="SM00237">
    <property type="entry name" value="Calx_beta"/>
    <property type="match status" value="4"/>
</dbReference>
<dbReference type="PANTHER" id="PTHR11878">
    <property type="entry name" value="SODIUM/CALCIUM EXCHANGER"/>
    <property type="match status" value="1"/>
</dbReference>
<evidence type="ECO:0000256" key="1">
    <source>
        <dbReference type="ARBA" id="ARBA00004613"/>
    </source>
</evidence>
<feature type="domain" description="Calx-beta" evidence="8">
    <location>
        <begin position="481"/>
        <end position="579"/>
    </location>
</feature>
<keyword evidence="6" id="KW-0813">Transport</keyword>